<name>M7B3G4_CHEMY</name>
<evidence type="ECO:0000313" key="2">
    <source>
        <dbReference type="Proteomes" id="UP000031443"/>
    </source>
</evidence>
<keyword evidence="2" id="KW-1185">Reference proteome</keyword>
<protein>
    <submittedName>
        <fullName evidence="1">Uncharacterized protein</fullName>
    </submittedName>
</protein>
<dbReference type="AlphaFoldDB" id="M7B3G4"/>
<evidence type="ECO:0000313" key="1">
    <source>
        <dbReference type="EMBL" id="EMP31629.1"/>
    </source>
</evidence>
<dbReference type="EMBL" id="KB544685">
    <property type="protein sequence ID" value="EMP31629.1"/>
    <property type="molecule type" value="Genomic_DNA"/>
</dbReference>
<proteinExistence type="predicted"/>
<reference evidence="2" key="1">
    <citation type="journal article" date="2013" name="Nat. Genet.">
        <title>The draft genomes of soft-shell turtle and green sea turtle yield insights into the development and evolution of the turtle-specific body plan.</title>
        <authorList>
            <person name="Wang Z."/>
            <person name="Pascual-Anaya J."/>
            <person name="Zadissa A."/>
            <person name="Li W."/>
            <person name="Niimura Y."/>
            <person name="Huang Z."/>
            <person name="Li C."/>
            <person name="White S."/>
            <person name="Xiong Z."/>
            <person name="Fang D."/>
            <person name="Wang B."/>
            <person name="Ming Y."/>
            <person name="Chen Y."/>
            <person name="Zheng Y."/>
            <person name="Kuraku S."/>
            <person name="Pignatelli M."/>
            <person name="Herrero J."/>
            <person name="Beal K."/>
            <person name="Nozawa M."/>
            <person name="Li Q."/>
            <person name="Wang J."/>
            <person name="Zhang H."/>
            <person name="Yu L."/>
            <person name="Shigenobu S."/>
            <person name="Wang J."/>
            <person name="Liu J."/>
            <person name="Flicek P."/>
            <person name="Searle S."/>
            <person name="Wang J."/>
            <person name="Kuratani S."/>
            <person name="Yin Y."/>
            <person name="Aken B."/>
            <person name="Zhang G."/>
            <person name="Irie N."/>
        </authorList>
    </citation>
    <scope>NUCLEOTIDE SEQUENCE [LARGE SCALE GENOMIC DNA]</scope>
</reference>
<accession>M7B3G4</accession>
<gene>
    <name evidence="1" type="ORF">UY3_11235</name>
</gene>
<organism evidence="1 2">
    <name type="scientific">Chelonia mydas</name>
    <name type="common">Green sea-turtle</name>
    <name type="synonym">Chelonia agassizi</name>
    <dbReference type="NCBI Taxonomy" id="8469"/>
    <lineage>
        <taxon>Eukaryota</taxon>
        <taxon>Metazoa</taxon>
        <taxon>Chordata</taxon>
        <taxon>Craniata</taxon>
        <taxon>Vertebrata</taxon>
        <taxon>Euteleostomi</taxon>
        <taxon>Archelosauria</taxon>
        <taxon>Testudinata</taxon>
        <taxon>Testudines</taxon>
        <taxon>Cryptodira</taxon>
        <taxon>Durocryptodira</taxon>
        <taxon>Americhelydia</taxon>
        <taxon>Chelonioidea</taxon>
        <taxon>Cheloniidae</taxon>
        <taxon>Chelonia</taxon>
    </lineage>
</organism>
<dbReference type="Proteomes" id="UP000031443">
    <property type="component" value="Unassembled WGS sequence"/>
</dbReference>
<sequence>MVVLPALCLFPSPLYPFPEDPTAYRCLSPPVQCPEKQQIWQVLSFSRHLAKTAISGMPTTQAKSVSSISE</sequence>